<organism evidence="3 4">
    <name type="scientific">Bacillus salipaludis</name>
    <dbReference type="NCBI Taxonomy" id="2547811"/>
    <lineage>
        <taxon>Bacteria</taxon>
        <taxon>Bacillati</taxon>
        <taxon>Bacillota</taxon>
        <taxon>Bacilli</taxon>
        <taxon>Bacillales</taxon>
        <taxon>Bacillaceae</taxon>
        <taxon>Bacillus</taxon>
    </lineage>
</organism>
<dbReference type="EMBL" id="SMYO01000073">
    <property type="protein sequence ID" value="TDK53361.1"/>
    <property type="molecule type" value="Genomic_DNA"/>
</dbReference>
<proteinExistence type="predicted"/>
<evidence type="ECO:0000313" key="5">
    <source>
        <dbReference type="Proteomes" id="UP001178888"/>
    </source>
</evidence>
<feature type="transmembrane region" description="Helical" evidence="1">
    <location>
        <begin position="20"/>
        <end position="42"/>
    </location>
</feature>
<dbReference type="EMBL" id="JAVGVR010000001">
    <property type="protein sequence ID" value="MDQ6596445.1"/>
    <property type="molecule type" value="Genomic_DNA"/>
</dbReference>
<evidence type="ECO:0000256" key="1">
    <source>
        <dbReference type="SAM" id="Phobius"/>
    </source>
</evidence>
<gene>
    <name evidence="3" type="ORF">E2K98_30270</name>
    <name evidence="2" type="ORF">RCG21_08645</name>
</gene>
<feature type="transmembrane region" description="Helical" evidence="1">
    <location>
        <begin position="49"/>
        <end position="70"/>
    </location>
</feature>
<sequence length="198" mass="23036">MPSITRVIEVHQELESASNAPMLIISEILWIFFGIVFIVHLLKDRKSFSLLGLSFRGLFFVITLLIIGYLTNSIMNCNFSINETQWKKGYLKPYILSLPEHKKNVDDFSLLLNNEVNGINSIYINGEKPLWFKISLLDKHRLSKKIVLQCIIQKEPIKKPFLTYKKINKNISGQYTTNAYYETILHIPEEYKVITPKN</sequence>
<dbReference type="RefSeq" id="WP_133340681.1">
    <property type="nucleotide sequence ID" value="NZ_JAVGVR010000001.1"/>
</dbReference>
<keyword evidence="5" id="KW-1185">Reference proteome</keyword>
<evidence type="ECO:0000313" key="2">
    <source>
        <dbReference type="EMBL" id="MDQ6596445.1"/>
    </source>
</evidence>
<reference evidence="3 4" key="1">
    <citation type="submission" date="2019-03" db="EMBL/GenBank/DDBJ databases">
        <title>Bacillus niacini sp. nov. a Nicotinate-Metabolizing Mesophile Isolated from Soil.</title>
        <authorList>
            <person name="Zhang G."/>
        </authorList>
    </citation>
    <scope>NUCLEOTIDE SEQUENCE [LARGE SCALE GENOMIC DNA]</scope>
    <source>
        <strain evidence="3 4">WN066</strain>
    </source>
</reference>
<keyword evidence="1" id="KW-0812">Transmembrane</keyword>
<evidence type="ECO:0000313" key="4">
    <source>
        <dbReference type="Proteomes" id="UP000295132"/>
    </source>
</evidence>
<comment type="caution">
    <text evidence="3">The sequence shown here is derived from an EMBL/GenBank/DDBJ whole genome shotgun (WGS) entry which is preliminary data.</text>
</comment>
<reference evidence="2" key="2">
    <citation type="submission" date="2023-08" db="EMBL/GenBank/DDBJ databases">
        <title>Nitrogen cycling bacteria in agricultural field soils.</title>
        <authorList>
            <person name="Jang J."/>
        </authorList>
    </citation>
    <scope>NUCLEOTIDE SEQUENCE</scope>
    <source>
        <strain evidence="2">PS3-36</strain>
    </source>
</reference>
<name>A0A4R5VH38_9BACI</name>
<evidence type="ECO:0000313" key="3">
    <source>
        <dbReference type="EMBL" id="TDK53361.1"/>
    </source>
</evidence>
<dbReference type="Proteomes" id="UP001178888">
    <property type="component" value="Unassembled WGS sequence"/>
</dbReference>
<accession>A0A4R5VH38</accession>
<dbReference type="Proteomes" id="UP000295132">
    <property type="component" value="Unassembled WGS sequence"/>
</dbReference>
<keyword evidence="1" id="KW-0472">Membrane</keyword>
<dbReference type="AlphaFoldDB" id="A0A4R5VH38"/>
<protein>
    <submittedName>
        <fullName evidence="3">Uncharacterized protein</fullName>
    </submittedName>
</protein>
<keyword evidence="1" id="KW-1133">Transmembrane helix</keyword>